<comment type="caution">
    <text evidence="2">The sequence shown here is derived from an EMBL/GenBank/DDBJ whole genome shotgun (WGS) entry which is preliminary data.</text>
</comment>
<feature type="domain" description="Reverse transcriptase Ty1/copia-type" evidence="1">
    <location>
        <begin position="2"/>
        <end position="174"/>
    </location>
</feature>
<dbReference type="Proteomes" id="UP000765509">
    <property type="component" value="Unassembled WGS sequence"/>
</dbReference>
<accession>A0A9Q3IUE0</accession>
<evidence type="ECO:0000313" key="3">
    <source>
        <dbReference type="Proteomes" id="UP000765509"/>
    </source>
</evidence>
<reference evidence="2" key="1">
    <citation type="submission" date="2021-03" db="EMBL/GenBank/DDBJ databases">
        <title>Draft genome sequence of rust myrtle Austropuccinia psidii MF-1, a brazilian biotype.</title>
        <authorList>
            <person name="Quecine M.C."/>
            <person name="Pachon D.M.R."/>
            <person name="Bonatelli M.L."/>
            <person name="Correr F.H."/>
            <person name="Franceschini L.M."/>
            <person name="Leite T.F."/>
            <person name="Margarido G.R.A."/>
            <person name="Almeida C.A."/>
            <person name="Ferrarezi J.A."/>
            <person name="Labate C.A."/>
        </authorList>
    </citation>
    <scope>NUCLEOTIDE SEQUENCE</scope>
    <source>
        <strain evidence="2">MF-1</strain>
    </source>
</reference>
<dbReference type="InterPro" id="IPR043502">
    <property type="entry name" value="DNA/RNA_pol_sf"/>
</dbReference>
<organism evidence="2 3">
    <name type="scientific">Austropuccinia psidii MF-1</name>
    <dbReference type="NCBI Taxonomy" id="1389203"/>
    <lineage>
        <taxon>Eukaryota</taxon>
        <taxon>Fungi</taxon>
        <taxon>Dikarya</taxon>
        <taxon>Basidiomycota</taxon>
        <taxon>Pucciniomycotina</taxon>
        <taxon>Pucciniomycetes</taxon>
        <taxon>Pucciniales</taxon>
        <taxon>Sphaerophragmiaceae</taxon>
        <taxon>Austropuccinia</taxon>
    </lineage>
</organism>
<gene>
    <name evidence="2" type="ORF">O181_089913</name>
</gene>
<dbReference type="SUPFAM" id="SSF56672">
    <property type="entry name" value="DNA/RNA polymerases"/>
    <property type="match status" value="1"/>
</dbReference>
<evidence type="ECO:0000259" key="1">
    <source>
        <dbReference type="Pfam" id="PF07727"/>
    </source>
</evidence>
<sequence>MGTTWVFKTKRNAQNEILKHKACLCAQGFSQTLGIDFQKTFAHTGRLNSLRTPISFAASKNLLFEQLDIKSAFLNAPLDEEVHLTIPHGLNHDKHKSCLKLKKEINGLRQAPQSWYNRLSSWLKTVGFKTAVSDPCVFYWDNHSPVWLFIHVDDIGVFGNVTLMPETINKHLSSPLRVMSEQVVPHHHHD</sequence>
<dbReference type="InterPro" id="IPR013103">
    <property type="entry name" value="RVT_2"/>
</dbReference>
<name>A0A9Q3IUE0_9BASI</name>
<evidence type="ECO:0000313" key="2">
    <source>
        <dbReference type="EMBL" id="MBW0550198.1"/>
    </source>
</evidence>
<keyword evidence="3" id="KW-1185">Reference proteome</keyword>
<dbReference type="Pfam" id="PF07727">
    <property type="entry name" value="RVT_2"/>
    <property type="match status" value="1"/>
</dbReference>
<dbReference type="EMBL" id="AVOT02055710">
    <property type="protein sequence ID" value="MBW0550198.1"/>
    <property type="molecule type" value="Genomic_DNA"/>
</dbReference>
<protein>
    <recommendedName>
        <fullName evidence="1">Reverse transcriptase Ty1/copia-type domain-containing protein</fullName>
    </recommendedName>
</protein>
<dbReference type="AlphaFoldDB" id="A0A9Q3IUE0"/>
<proteinExistence type="predicted"/>
<dbReference type="OrthoDB" id="1705538at2759"/>